<sequence>MKLFMFSLLLLPFVAVVETGTIRGERENVLSFLQEALSEAIEKTEPAEISEHRNSSSRPIKVQDSEDVSDSKSTESVENDKYQDLDSDEILLPKEEPVPSRRRAVRGGQSMPVQGDLQASDDQSHRNSTGGVMQVSERTNQSPAVRANRMLDMYPSREMPDWDSSEDRRSPAGDESKLTDDDESRDDTSSETDPLKPSSLSAPARNRAA</sequence>
<name>A0A2I4B8N7_AUSLI</name>
<organism evidence="3 4">
    <name type="scientific">Austrofundulus limnaeus</name>
    <name type="common">Annual killifish</name>
    <dbReference type="NCBI Taxonomy" id="52670"/>
    <lineage>
        <taxon>Eukaryota</taxon>
        <taxon>Metazoa</taxon>
        <taxon>Chordata</taxon>
        <taxon>Craniata</taxon>
        <taxon>Vertebrata</taxon>
        <taxon>Euteleostomi</taxon>
        <taxon>Actinopterygii</taxon>
        <taxon>Neopterygii</taxon>
        <taxon>Teleostei</taxon>
        <taxon>Neoteleostei</taxon>
        <taxon>Acanthomorphata</taxon>
        <taxon>Ovalentaria</taxon>
        <taxon>Atherinomorphae</taxon>
        <taxon>Cyprinodontiformes</taxon>
        <taxon>Rivulidae</taxon>
        <taxon>Austrofundulus</taxon>
    </lineage>
</organism>
<evidence type="ECO:0000256" key="2">
    <source>
        <dbReference type="SAM" id="SignalP"/>
    </source>
</evidence>
<dbReference type="RefSeq" id="XP_013864161.1">
    <property type="nucleotide sequence ID" value="XM_014008707.1"/>
</dbReference>
<feature type="compositionally biased region" description="Basic and acidic residues" evidence="1">
    <location>
        <begin position="43"/>
        <end position="54"/>
    </location>
</feature>
<reference evidence="4" key="1">
    <citation type="submission" date="2025-08" db="UniProtKB">
        <authorList>
            <consortium name="RefSeq"/>
        </authorList>
    </citation>
    <scope>IDENTIFICATION</scope>
    <source>
        <strain evidence="4">Quisiro</strain>
        <tissue evidence="4">Liver</tissue>
    </source>
</reference>
<gene>
    <name evidence="4" type="primary">LOC106517719</name>
</gene>
<feature type="compositionally biased region" description="Polar residues" evidence="1">
    <location>
        <begin position="126"/>
        <end position="143"/>
    </location>
</feature>
<keyword evidence="3" id="KW-1185">Reference proteome</keyword>
<dbReference type="KEGG" id="alim:106517719"/>
<evidence type="ECO:0000313" key="4">
    <source>
        <dbReference type="RefSeq" id="XP_013864161.1"/>
    </source>
</evidence>
<dbReference type="InParanoid" id="A0A2I4B8N7"/>
<accession>A0A2I4B8N7</accession>
<evidence type="ECO:0000313" key="3">
    <source>
        <dbReference type="Proteomes" id="UP000192220"/>
    </source>
</evidence>
<dbReference type="AlphaFoldDB" id="A0A2I4B8N7"/>
<keyword evidence="2" id="KW-0732">Signal</keyword>
<feature type="signal peptide" evidence="2">
    <location>
        <begin position="1"/>
        <end position="19"/>
    </location>
</feature>
<feature type="chain" id="PRO_5014196653" evidence="2">
    <location>
        <begin position="20"/>
        <end position="209"/>
    </location>
</feature>
<feature type="region of interest" description="Disordered" evidence="1">
    <location>
        <begin position="43"/>
        <end position="209"/>
    </location>
</feature>
<proteinExistence type="predicted"/>
<protein>
    <submittedName>
        <fullName evidence="4">Uncharacterized protein LOC106517719</fullName>
    </submittedName>
</protein>
<evidence type="ECO:0000256" key="1">
    <source>
        <dbReference type="SAM" id="MobiDB-lite"/>
    </source>
</evidence>
<feature type="compositionally biased region" description="Basic and acidic residues" evidence="1">
    <location>
        <begin position="61"/>
        <end position="84"/>
    </location>
</feature>
<feature type="compositionally biased region" description="Basic and acidic residues" evidence="1">
    <location>
        <begin position="165"/>
        <end position="179"/>
    </location>
</feature>
<dbReference type="GeneID" id="106517719"/>
<dbReference type="OrthoDB" id="8440936at2759"/>
<dbReference type="Proteomes" id="UP000192220">
    <property type="component" value="Unplaced"/>
</dbReference>